<evidence type="ECO:0000256" key="1">
    <source>
        <dbReference type="ARBA" id="ARBA00022737"/>
    </source>
</evidence>
<dbReference type="InterPro" id="IPR003410">
    <property type="entry name" value="HYR_dom"/>
</dbReference>
<accession>A0A150FTT7</accession>
<evidence type="ECO:0000259" key="2">
    <source>
        <dbReference type="Pfam" id="PF02494"/>
    </source>
</evidence>
<reference evidence="4" key="1">
    <citation type="journal article" date="2016" name="Nat. Commun.">
        <title>The Gonium pectorale genome demonstrates co-option of cell cycle regulation during the evolution of multicellularity.</title>
        <authorList>
            <person name="Hanschen E.R."/>
            <person name="Marriage T.N."/>
            <person name="Ferris P.J."/>
            <person name="Hamaji T."/>
            <person name="Toyoda A."/>
            <person name="Fujiyama A."/>
            <person name="Neme R."/>
            <person name="Noguchi H."/>
            <person name="Minakuchi Y."/>
            <person name="Suzuki M."/>
            <person name="Kawai-Toyooka H."/>
            <person name="Smith D.R."/>
            <person name="Sparks H."/>
            <person name="Anderson J."/>
            <person name="Bakaric R."/>
            <person name="Luria V."/>
            <person name="Karger A."/>
            <person name="Kirschner M.W."/>
            <person name="Durand P.M."/>
            <person name="Michod R.E."/>
            <person name="Nozaki H."/>
            <person name="Olson B.J."/>
        </authorList>
    </citation>
    <scope>NUCLEOTIDE SEQUENCE [LARGE SCALE GENOMIC DNA]</scope>
    <source>
        <strain evidence="4">NIES-2863</strain>
    </source>
</reference>
<protein>
    <recommendedName>
        <fullName evidence="2">HYR domain-containing protein</fullName>
    </recommendedName>
</protein>
<dbReference type="EMBL" id="LSYV01000937">
    <property type="protein sequence ID" value="KXZ41033.1"/>
    <property type="molecule type" value="Genomic_DNA"/>
</dbReference>
<name>A0A150FTT7_GONPE</name>
<organism evidence="3 4">
    <name type="scientific">Gonium pectorale</name>
    <name type="common">Green alga</name>
    <dbReference type="NCBI Taxonomy" id="33097"/>
    <lineage>
        <taxon>Eukaryota</taxon>
        <taxon>Viridiplantae</taxon>
        <taxon>Chlorophyta</taxon>
        <taxon>core chlorophytes</taxon>
        <taxon>Chlorophyceae</taxon>
        <taxon>CS clade</taxon>
        <taxon>Chlamydomonadales</taxon>
        <taxon>Volvocaceae</taxon>
        <taxon>Gonium</taxon>
    </lineage>
</organism>
<keyword evidence="4" id="KW-1185">Reference proteome</keyword>
<keyword evidence="1" id="KW-0677">Repeat</keyword>
<sequence>MLLGYSRSVCNSRGANPCVAANSICNALSPTSYNCTCDSSFLYDKFTKTCYSDPCFDPSVCGGPTKAVTCNTFNATAYTCTCKAGFYFDSAAKTCKADTVPPVLNVPTGIVVEATASTGADVFYTATAYDLVSGEVATECDPPPGSRFGLTGTGAGTMVICKATDGAGNAVTRSFRVRVGELHGLPTK</sequence>
<evidence type="ECO:0000313" key="4">
    <source>
        <dbReference type="Proteomes" id="UP000075714"/>
    </source>
</evidence>
<dbReference type="AlphaFoldDB" id="A0A150FTT7"/>
<proteinExistence type="predicted"/>
<dbReference type="Proteomes" id="UP000075714">
    <property type="component" value="Unassembled WGS sequence"/>
</dbReference>
<comment type="caution">
    <text evidence="3">The sequence shown here is derived from an EMBL/GenBank/DDBJ whole genome shotgun (WGS) entry which is preliminary data.</text>
</comment>
<dbReference type="OrthoDB" id="430340at2759"/>
<gene>
    <name evidence="3" type="ORF">GPECTOR_941g199</name>
</gene>
<feature type="domain" description="HYR" evidence="2">
    <location>
        <begin position="98"/>
        <end position="179"/>
    </location>
</feature>
<dbReference type="Pfam" id="PF02494">
    <property type="entry name" value="HYR"/>
    <property type="match status" value="1"/>
</dbReference>
<evidence type="ECO:0000313" key="3">
    <source>
        <dbReference type="EMBL" id="KXZ41033.1"/>
    </source>
</evidence>